<evidence type="ECO:0000313" key="1">
    <source>
        <dbReference type="EMBL" id="EGF04815.1"/>
    </source>
</evidence>
<evidence type="ECO:0000313" key="2">
    <source>
        <dbReference type="Proteomes" id="UP000004105"/>
    </source>
</evidence>
<dbReference type="EMBL" id="AFAY01000065">
    <property type="protein sequence ID" value="EGF04815.1"/>
    <property type="molecule type" value="Genomic_DNA"/>
</dbReference>
<name>F2BGV8_9NEIS</name>
<keyword evidence="2" id="KW-1185">Reference proteome</keyword>
<comment type="caution">
    <text evidence="1">The sequence shown here is derived from an EMBL/GenBank/DDBJ whole genome shotgun (WGS) entry which is preliminary data.</text>
</comment>
<protein>
    <submittedName>
        <fullName evidence="1">Uncharacterized protein</fullName>
    </submittedName>
</protein>
<dbReference type="Proteomes" id="UP000004105">
    <property type="component" value="Unassembled WGS sequence"/>
</dbReference>
<dbReference type="AlphaFoldDB" id="F2BGV8"/>
<accession>F2BGV8</accession>
<dbReference type="HOGENOM" id="CLU_3138086_0_0_4"/>
<reference evidence="1 2" key="1">
    <citation type="submission" date="2011-02" db="EMBL/GenBank/DDBJ databases">
        <authorList>
            <person name="Muzny D."/>
            <person name="Qin X."/>
            <person name="Deng J."/>
            <person name="Jiang H."/>
            <person name="Liu Y."/>
            <person name="Qu J."/>
            <person name="Song X.-Z."/>
            <person name="Zhang L."/>
            <person name="Thornton R."/>
            <person name="Coyle M."/>
            <person name="Francisco L."/>
            <person name="Jackson L."/>
            <person name="Javaid M."/>
            <person name="Korchina V."/>
            <person name="Kovar C."/>
            <person name="Mata R."/>
            <person name="Mathew T."/>
            <person name="Ngo R."/>
            <person name="Nguyen L."/>
            <person name="Nguyen N."/>
            <person name="Okwuonu G."/>
            <person name="Ongeri F."/>
            <person name="Pham C."/>
            <person name="Simmons D."/>
            <person name="Wilczek-Boney K."/>
            <person name="Hale W."/>
            <person name="Jakkamsetti A."/>
            <person name="Pham P."/>
            <person name="Ruth R."/>
            <person name="San Lucas F."/>
            <person name="Warren J."/>
            <person name="Zhang J."/>
            <person name="Zhao Z."/>
            <person name="Zhou C."/>
            <person name="Zhu D."/>
            <person name="Lee S."/>
            <person name="Bess C."/>
            <person name="Blankenburg K."/>
            <person name="Forbes L."/>
            <person name="Fu Q."/>
            <person name="Gubbala S."/>
            <person name="Hirani K."/>
            <person name="Jayaseelan J.C."/>
            <person name="Lara F."/>
            <person name="Munidasa M."/>
            <person name="Palculict T."/>
            <person name="Patil S."/>
            <person name="Pu L.-L."/>
            <person name="Saada N."/>
            <person name="Tang L."/>
            <person name="Weissenberger G."/>
            <person name="Zhu Y."/>
            <person name="Hemphill L."/>
            <person name="Shang Y."/>
            <person name="Youmans B."/>
            <person name="Ayvaz T."/>
            <person name="Ross M."/>
            <person name="Santibanez J."/>
            <person name="Aqrawi P."/>
            <person name="Gross S."/>
            <person name="Joshi V."/>
            <person name="Fowler G."/>
            <person name="Nazareth L."/>
            <person name="Reid J."/>
            <person name="Worley K."/>
            <person name="Petrosino J."/>
            <person name="Highlander S."/>
            <person name="Gibbs R."/>
        </authorList>
    </citation>
    <scope>NUCLEOTIDE SEQUENCE [LARGE SCALE GENOMIC DNA]</scope>
    <source>
        <strain evidence="1 2">ATCC BAA-1200</strain>
    </source>
</reference>
<proteinExistence type="predicted"/>
<organism evidence="1 2">
    <name type="scientific">Neisseria bacilliformis ATCC BAA-1200</name>
    <dbReference type="NCBI Taxonomy" id="888742"/>
    <lineage>
        <taxon>Bacteria</taxon>
        <taxon>Pseudomonadati</taxon>
        <taxon>Pseudomonadota</taxon>
        <taxon>Betaproteobacteria</taxon>
        <taxon>Neisseriales</taxon>
        <taxon>Neisseriaceae</taxon>
        <taxon>Neisseria</taxon>
    </lineage>
</organism>
<sequence>MTIFFIEYKHFFNSNLSLQTTYNQIRNKQHFLYGDIGTTGYAPKLKGLY</sequence>
<gene>
    <name evidence="1" type="ORF">HMPREF9123_2965</name>
</gene>